<sequence>MTMARTIRGVGQAPTERSRDFKGSAIRLVKQLTPQRALAITVVLLGVAGIAIGVVGPRILGHATDLLFNGVIGRQLPAGLTKEQAIDAARARGDNTFADLLSGMNVEPGQGVDFAAVGRTLLLALCLYLVAALLVWVQARILNVVVQRTMVTLRSDVEDKLHRMPLSYFDSRQRGEVLSRVTNDVDNIQTSLSMTINSLLTSVLTVFAVLVMMLTISPLLTLLTVITVPLSLWATRVIARRSQRLFVAQWANTGRLNAHIEETYSGFTIVKTFGHRAQAQQQFGEFNDDVYQTSSEAQFFSGLVSPATVFIGNISYVAVAVVGGIQVATGQITLGSIQAFIQYVRQFNQPLTQVAGMYNTLQSGVASAERVFELLDTDEESPERAAMPPSPGGRPGRVEFRNVDFGYREGTPVIEDLSLTVEPGSTVAIVGPTGAGKTTLVNLLMRFYDVDSGQILLDGVDIATISRQSLRSRIGMVLQDTWLFSGTIYDNIAYGRPDAEEDEVIAAAKAAYVDRFVHHLPDGYQTWVRSDGGNISAGEKQLITIARATLSRPQLLVLDEATSSVDTRTELLIQQAMAELRRDRTSFIIAHRLSTIRDADVIVVLEAGRIVEQGNHAQLMAKRGAYWSMTQV</sequence>
<dbReference type="GO" id="GO:0005524">
    <property type="term" value="F:ATP binding"/>
    <property type="evidence" value="ECO:0007669"/>
    <property type="project" value="UniProtKB-KW"/>
</dbReference>
<reference evidence="14 15" key="1">
    <citation type="journal article" date="2019" name="Emerg. Microbes Infect.">
        <title>Comprehensive subspecies identification of 175 nontuberculous mycobacteria species based on 7547 genomic profiles.</title>
        <authorList>
            <person name="Matsumoto Y."/>
            <person name="Kinjo T."/>
            <person name="Motooka D."/>
            <person name="Nabeya D."/>
            <person name="Jung N."/>
            <person name="Uechi K."/>
            <person name="Horii T."/>
            <person name="Iida T."/>
            <person name="Fujita J."/>
            <person name="Nakamura S."/>
        </authorList>
    </citation>
    <scope>NUCLEOTIDE SEQUENCE [LARGE SCALE GENOMIC DNA]</scope>
    <source>
        <strain evidence="14 15">JCM 6399</strain>
    </source>
</reference>
<dbReference type="SUPFAM" id="SSF90123">
    <property type="entry name" value="ABC transporter transmembrane region"/>
    <property type="match status" value="1"/>
</dbReference>
<dbReference type="Gene3D" id="1.20.1560.10">
    <property type="entry name" value="ABC transporter type 1, transmembrane domain"/>
    <property type="match status" value="1"/>
</dbReference>
<dbReference type="PROSITE" id="PS50929">
    <property type="entry name" value="ABC_TM1F"/>
    <property type="match status" value="1"/>
</dbReference>
<gene>
    <name evidence="14" type="ORF">MGALJ_27870</name>
</gene>
<dbReference type="InterPro" id="IPR027417">
    <property type="entry name" value="P-loop_NTPase"/>
</dbReference>
<dbReference type="Gene3D" id="3.40.50.300">
    <property type="entry name" value="P-loop containing nucleotide triphosphate hydrolases"/>
    <property type="match status" value="1"/>
</dbReference>
<dbReference type="PANTHER" id="PTHR43394:SF1">
    <property type="entry name" value="ATP-BINDING CASSETTE SUB-FAMILY B MEMBER 10, MITOCHONDRIAL"/>
    <property type="match status" value="1"/>
</dbReference>
<dbReference type="GO" id="GO:0015421">
    <property type="term" value="F:ABC-type oligopeptide transporter activity"/>
    <property type="evidence" value="ECO:0007669"/>
    <property type="project" value="TreeGrafter"/>
</dbReference>
<name>A0A9W4B313_9MYCO</name>
<keyword evidence="15" id="KW-1185">Reference proteome</keyword>
<dbReference type="PANTHER" id="PTHR43394">
    <property type="entry name" value="ATP-DEPENDENT PERMEASE MDL1, MITOCHONDRIAL"/>
    <property type="match status" value="1"/>
</dbReference>
<comment type="similarity">
    <text evidence="9">Belongs to the ABC transporter superfamily. Lipid exporter (TC 3.A.1.106) family.</text>
</comment>
<evidence type="ECO:0000259" key="13">
    <source>
        <dbReference type="PROSITE" id="PS50929"/>
    </source>
</evidence>
<feature type="transmembrane region" description="Helical" evidence="11">
    <location>
        <begin position="37"/>
        <end position="60"/>
    </location>
</feature>
<dbReference type="InterPro" id="IPR036640">
    <property type="entry name" value="ABC1_TM_sf"/>
</dbReference>
<feature type="transmembrane region" description="Helical" evidence="11">
    <location>
        <begin position="114"/>
        <end position="137"/>
    </location>
</feature>
<comment type="subcellular location">
    <subcellularLocation>
        <location evidence="1">Cell inner membrane</location>
        <topology evidence="1">Multi-pass membrane protein</topology>
    </subcellularLocation>
</comment>
<keyword evidence="4" id="KW-0547">Nucleotide-binding</keyword>
<dbReference type="GO" id="GO:0016887">
    <property type="term" value="F:ATP hydrolysis activity"/>
    <property type="evidence" value="ECO:0007669"/>
    <property type="project" value="InterPro"/>
</dbReference>
<keyword evidence="7 11" id="KW-0472">Membrane</keyword>
<evidence type="ECO:0000256" key="6">
    <source>
        <dbReference type="ARBA" id="ARBA00022989"/>
    </source>
</evidence>
<evidence type="ECO:0000256" key="1">
    <source>
        <dbReference type="ARBA" id="ARBA00004429"/>
    </source>
</evidence>
<keyword evidence="2" id="KW-0813">Transport</keyword>
<protein>
    <recommendedName>
        <fullName evidence="10">Fatty acid ABC transporter ATP-binding/permease protein</fullName>
    </recommendedName>
</protein>
<feature type="domain" description="ABC transmembrane type-1" evidence="13">
    <location>
        <begin position="40"/>
        <end position="363"/>
    </location>
</feature>
<evidence type="ECO:0000256" key="3">
    <source>
        <dbReference type="ARBA" id="ARBA00022692"/>
    </source>
</evidence>
<dbReference type="AlphaFoldDB" id="A0A9W4B313"/>
<evidence type="ECO:0000256" key="2">
    <source>
        <dbReference type="ARBA" id="ARBA00022448"/>
    </source>
</evidence>
<proteinExistence type="inferred from homology"/>
<dbReference type="Pfam" id="PF00005">
    <property type="entry name" value="ABC_tran"/>
    <property type="match status" value="1"/>
</dbReference>
<dbReference type="FunFam" id="3.40.50.300:FF:000287">
    <property type="entry name" value="Multidrug ABC transporter ATP-binding protein"/>
    <property type="match status" value="1"/>
</dbReference>
<dbReference type="Proteomes" id="UP000465785">
    <property type="component" value="Chromosome"/>
</dbReference>
<dbReference type="InterPro" id="IPR003593">
    <property type="entry name" value="AAA+_ATPase"/>
</dbReference>
<feature type="domain" description="ABC transporter" evidence="12">
    <location>
        <begin position="398"/>
        <end position="632"/>
    </location>
</feature>
<dbReference type="KEGG" id="mgau:MGALJ_27870"/>
<evidence type="ECO:0000256" key="11">
    <source>
        <dbReference type="SAM" id="Phobius"/>
    </source>
</evidence>
<evidence type="ECO:0000256" key="4">
    <source>
        <dbReference type="ARBA" id="ARBA00022741"/>
    </source>
</evidence>
<keyword evidence="3 11" id="KW-0812">Transmembrane</keyword>
<dbReference type="InterPro" id="IPR039421">
    <property type="entry name" value="Type_1_exporter"/>
</dbReference>
<dbReference type="SMART" id="SM00382">
    <property type="entry name" value="AAA"/>
    <property type="match status" value="1"/>
</dbReference>
<evidence type="ECO:0000313" key="14">
    <source>
        <dbReference type="EMBL" id="BBY93118.1"/>
    </source>
</evidence>
<dbReference type="GO" id="GO:0005886">
    <property type="term" value="C:plasma membrane"/>
    <property type="evidence" value="ECO:0007669"/>
    <property type="project" value="UniProtKB-SubCell"/>
</dbReference>
<evidence type="ECO:0000313" key="15">
    <source>
        <dbReference type="Proteomes" id="UP000465785"/>
    </source>
</evidence>
<keyword evidence="6 11" id="KW-1133">Transmembrane helix</keyword>
<evidence type="ECO:0000259" key="12">
    <source>
        <dbReference type="PROSITE" id="PS50893"/>
    </source>
</evidence>
<dbReference type="Pfam" id="PF00664">
    <property type="entry name" value="ABC_membrane"/>
    <property type="match status" value="1"/>
</dbReference>
<evidence type="ECO:0000256" key="8">
    <source>
        <dbReference type="ARBA" id="ARBA00055053"/>
    </source>
</evidence>
<accession>A0A9W4B313</accession>
<dbReference type="InterPro" id="IPR003439">
    <property type="entry name" value="ABC_transporter-like_ATP-bd"/>
</dbReference>
<organism evidence="14 15">
    <name type="scientific">Mycobacterium gallinarum</name>
    <dbReference type="NCBI Taxonomy" id="39689"/>
    <lineage>
        <taxon>Bacteria</taxon>
        <taxon>Bacillati</taxon>
        <taxon>Actinomycetota</taxon>
        <taxon>Actinomycetes</taxon>
        <taxon>Mycobacteriales</taxon>
        <taxon>Mycobacteriaceae</taxon>
        <taxon>Mycobacterium</taxon>
    </lineage>
</organism>
<dbReference type="EMBL" id="AP022601">
    <property type="protein sequence ID" value="BBY93118.1"/>
    <property type="molecule type" value="Genomic_DNA"/>
</dbReference>
<dbReference type="InterPro" id="IPR011527">
    <property type="entry name" value="ABC1_TM_dom"/>
</dbReference>
<dbReference type="InterPro" id="IPR017871">
    <property type="entry name" value="ABC_transporter-like_CS"/>
</dbReference>
<evidence type="ECO:0000256" key="5">
    <source>
        <dbReference type="ARBA" id="ARBA00022840"/>
    </source>
</evidence>
<dbReference type="PROSITE" id="PS00211">
    <property type="entry name" value="ABC_TRANSPORTER_1"/>
    <property type="match status" value="1"/>
</dbReference>
<dbReference type="CDD" id="cd18547">
    <property type="entry name" value="ABC_6TM_Tm288_like"/>
    <property type="match status" value="1"/>
</dbReference>
<evidence type="ECO:0000256" key="7">
    <source>
        <dbReference type="ARBA" id="ARBA00023136"/>
    </source>
</evidence>
<keyword evidence="5 14" id="KW-0067">ATP-binding</keyword>
<dbReference type="CDD" id="cd03254">
    <property type="entry name" value="ABCC_Glucan_exporter_like"/>
    <property type="match status" value="1"/>
</dbReference>
<dbReference type="PROSITE" id="PS50893">
    <property type="entry name" value="ABC_TRANSPORTER_2"/>
    <property type="match status" value="1"/>
</dbReference>
<evidence type="ECO:0000256" key="10">
    <source>
        <dbReference type="ARBA" id="ARBA00071747"/>
    </source>
</evidence>
<evidence type="ECO:0000256" key="9">
    <source>
        <dbReference type="ARBA" id="ARBA00061644"/>
    </source>
</evidence>
<dbReference type="SUPFAM" id="SSF52540">
    <property type="entry name" value="P-loop containing nucleoside triphosphate hydrolases"/>
    <property type="match status" value="1"/>
</dbReference>
<comment type="function">
    <text evidence="8">ABC transporter involved in fatty acid import. Transmembrane domains (TMD) form a pore in the membrane and the ATP-binding domain (NBD) is responsible for energy generation.</text>
</comment>